<feature type="compositionally biased region" description="Basic and acidic residues" evidence="2">
    <location>
        <begin position="103"/>
        <end position="119"/>
    </location>
</feature>
<feature type="region of interest" description="Disordered" evidence="2">
    <location>
        <begin position="629"/>
        <end position="659"/>
    </location>
</feature>
<accession>A0ABN9TVQ4</accession>
<evidence type="ECO:0000313" key="4">
    <source>
        <dbReference type="Proteomes" id="UP001189429"/>
    </source>
</evidence>
<feature type="compositionally biased region" description="Low complexity" evidence="2">
    <location>
        <begin position="47"/>
        <end position="60"/>
    </location>
</feature>
<protein>
    <submittedName>
        <fullName evidence="3">Uncharacterized protein</fullName>
    </submittedName>
</protein>
<dbReference type="EMBL" id="CAUYUJ010015139">
    <property type="protein sequence ID" value="CAK0850351.1"/>
    <property type="molecule type" value="Genomic_DNA"/>
</dbReference>
<sequence length="716" mass="78091">MPPARARQEKLAKMRLDALGGGGPAARRPGAAAAPGQAEADGDSRRPSGGSASARGPSRSVGERGQLLPLSARGAAGDGGSTAPAGGLPPSWAMFDRMAATMQDRDSENARLQRKEQQERASAATWSGRSRTPRSSGSASGSSTPSTTRIDLVASYQQWKQAEEARESQVRQRAVRGLHGLQESAKQNQEHRFNAVKKEKAEALAIAERTRLEVEEEKARAATAQAAKREEYKSVLQANQRAQGNDKKAKDDFVEREMAKQAVYQRQREARDKQVEEAKLAKAGVRPGRPSHESTRLSMRPPISDCVNAMLDRLRWNVTTNIWLRIWFGCRQCFINVSGLLLWLTVAGFQHDQWQKLKQQEAGWRKFAAFDAENSPADACISLDVNAQQEIHAARVEVEQECCKLNIPPLTFSSLCERRDAFLLYLPRLPWLGPWRSTGASASPPVRGRGPVCEFELGSLFASLKSGILESVAAAPKSLAAKLFDAAQWALRKLALDARPSAMGRESERMAEDLARMQAVLRRCEQAAPVADYGDVAGFTRGPNRAVFAATTKVAVSAGSAQVAARQWLEGPGFERDQWRTRQRKMRCLGQFLQRGAVAAPREIQAACVELEQECYKLKFEDALGDGDLSDPLSVNDPLATAPPPGADGRPAPPDRGRGPVCKLELDNLLADLRADILDSVAAASKSMAAKLFDNAQWALRKLAVLQEAKHEAADL</sequence>
<name>A0ABN9TVQ4_9DINO</name>
<feature type="compositionally biased region" description="Pro residues" evidence="2">
    <location>
        <begin position="641"/>
        <end position="652"/>
    </location>
</feature>
<organism evidence="3 4">
    <name type="scientific">Prorocentrum cordatum</name>
    <dbReference type="NCBI Taxonomy" id="2364126"/>
    <lineage>
        <taxon>Eukaryota</taxon>
        <taxon>Sar</taxon>
        <taxon>Alveolata</taxon>
        <taxon>Dinophyceae</taxon>
        <taxon>Prorocentrales</taxon>
        <taxon>Prorocentraceae</taxon>
        <taxon>Prorocentrum</taxon>
    </lineage>
</organism>
<gene>
    <name evidence="3" type="ORF">PCOR1329_LOCUS42773</name>
</gene>
<dbReference type="Proteomes" id="UP001189429">
    <property type="component" value="Unassembled WGS sequence"/>
</dbReference>
<comment type="caution">
    <text evidence="3">The sequence shown here is derived from an EMBL/GenBank/DDBJ whole genome shotgun (WGS) entry which is preliminary data.</text>
</comment>
<reference evidence="3" key="1">
    <citation type="submission" date="2023-10" db="EMBL/GenBank/DDBJ databases">
        <authorList>
            <person name="Chen Y."/>
            <person name="Shah S."/>
            <person name="Dougan E. K."/>
            <person name="Thang M."/>
            <person name="Chan C."/>
        </authorList>
    </citation>
    <scope>NUCLEOTIDE SEQUENCE [LARGE SCALE GENOMIC DNA]</scope>
</reference>
<evidence type="ECO:0000256" key="2">
    <source>
        <dbReference type="SAM" id="MobiDB-lite"/>
    </source>
</evidence>
<keyword evidence="4" id="KW-1185">Reference proteome</keyword>
<keyword evidence="1" id="KW-0175">Coiled coil</keyword>
<feature type="region of interest" description="Disordered" evidence="2">
    <location>
        <begin position="14"/>
        <end position="149"/>
    </location>
</feature>
<evidence type="ECO:0000313" key="3">
    <source>
        <dbReference type="EMBL" id="CAK0850351.1"/>
    </source>
</evidence>
<proteinExistence type="predicted"/>
<feature type="region of interest" description="Disordered" evidence="2">
    <location>
        <begin position="162"/>
        <end position="196"/>
    </location>
</feature>
<feature type="compositionally biased region" description="Low complexity" evidence="2">
    <location>
        <begin position="25"/>
        <end position="39"/>
    </location>
</feature>
<feature type="compositionally biased region" description="Low complexity" evidence="2">
    <location>
        <begin position="127"/>
        <end position="149"/>
    </location>
</feature>
<evidence type="ECO:0000256" key="1">
    <source>
        <dbReference type="SAM" id="Coils"/>
    </source>
</evidence>
<feature type="coiled-coil region" evidence="1">
    <location>
        <begin position="197"/>
        <end position="227"/>
    </location>
</feature>